<evidence type="ECO:0000313" key="3">
    <source>
        <dbReference type="Proteomes" id="UP000295765"/>
    </source>
</evidence>
<keyword evidence="3" id="KW-1185">Reference proteome</keyword>
<name>A0A4R2LBS4_9GAMM</name>
<protein>
    <recommendedName>
        <fullName evidence="4">Agenet domain-containing protein</fullName>
    </recommendedName>
</protein>
<dbReference type="OrthoDB" id="9179966at2"/>
<feature type="signal peptide" evidence="1">
    <location>
        <begin position="1"/>
        <end position="25"/>
    </location>
</feature>
<gene>
    <name evidence="2" type="ORF">EV699_107149</name>
</gene>
<accession>A0A4R2LBS4</accession>
<sequence length="238" mass="24769">MQRTARTTPLAGTAALLLVAGTAAAQTDWLALCSKCLNPSIVSKSGIGTANAVAEARISRQDAEGWCANWAPGQNLAACVREQLATEEARRTYRASADCTRGRITAIDGSPYTLAGTWSSDVGKGRSKWRDASGRIVGQDNASNGLAIAQQWEVLCPGGTRATPAPAPRVTTPAPAPRAAPGGVFAVGQAVDARYGGAWVRGRVIRIHPGAGQVEYEIRLDNGQRGIVPAQMLRPAGG</sequence>
<reference evidence="2 3" key="1">
    <citation type="submission" date="2019-03" db="EMBL/GenBank/DDBJ databases">
        <title>Genomic Encyclopedia of Type Strains, Phase IV (KMG-IV): sequencing the most valuable type-strain genomes for metagenomic binning, comparative biology and taxonomic classification.</title>
        <authorList>
            <person name="Goeker M."/>
        </authorList>
    </citation>
    <scope>NUCLEOTIDE SEQUENCE [LARGE SCALE GENOMIC DNA]</scope>
    <source>
        <strain evidence="2 3">DSM 25287</strain>
    </source>
</reference>
<evidence type="ECO:0000256" key="1">
    <source>
        <dbReference type="SAM" id="SignalP"/>
    </source>
</evidence>
<dbReference type="CDD" id="cd20379">
    <property type="entry name" value="Tudor_dTUD-like"/>
    <property type="match status" value="1"/>
</dbReference>
<evidence type="ECO:0008006" key="4">
    <source>
        <dbReference type="Google" id="ProtNLM"/>
    </source>
</evidence>
<evidence type="ECO:0000313" key="2">
    <source>
        <dbReference type="EMBL" id="TCO81755.1"/>
    </source>
</evidence>
<feature type="chain" id="PRO_5021020425" description="Agenet domain-containing protein" evidence="1">
    <location>
        <begin position="26"/>
        <end position="238"/>
    </location>
</feature>
<dbReference type="EMBL" id="SLWY01000007">
    <property type="protein sequence ID" value="TCO81755.1"/>
    <property type="molecule type" value="Genomic_DNA"/>
</dbReference>
<comment type="caution">
    <text evidence="2">The sequence shown here is derived from an EMBL/GenBank/DDBJ whole genome shotgun (WGS) entry which is preliminary data.</text>
</comment>
<dbReference type="AlphaFoldDB" id="A0A4R2LBS4"/>
<dbReference type="Proteomes" id="UP000295765">
    <property type="component" value="Unassembled WGS sequence"/>
</dbReference>
<dbReference type="RefSeq" id="WP_132540969.1">
    <property type="nucleotide sequence ID" value="NZ_SLWY01000007.1"/>
</dbReference>
<organism evidence="2 3">
    <name type="scientific">Plasticicumulans lactativorans</name>
    <dbReference type="NCBI Taxonomy" id="1133106"/>
    <lineage>
        <taxon>Bacteria</taxon>
        <taxon>Pseudomonadati</taxon>
        <taxon>Pseudomonadota</taxon>
        <taxon>Gammaproteobacteria</taxon>
        <taxon>Candidatus Competibacteraceae</taxon>
        <taxon>Plasticicumulans</taxon>
    </lineage>
</organism>
<keyword evidence="1" id="KW-0732">Signal</keyword>
<proteinExistence type="predicted"/>